<evidence type="ECO:0000256" key="3">
    <source>
        <dbReference type="ARBA" id="ARBA00022917"/>
    </source>
</evidence>
<dbReference type="HAMAP" id="MF_00050">
    <property type="entry name" value="EF_Ts"/>
    <property type="match status" value="1"/>
</dbReference>
<evidence type="ECO:0000313" key="7">
    <source>
        <dbReference type="Proteomes" id="UP000007875"/>
    </source>
</evidence>
<dbReference type="Pfam" id="PF00889">
    <property type="entry name" value="EF_TS"/>
    <property type="match status" value="1"/>
</dbReference>
<dbReference type="GO" id="GO:0070125">
    <property type="term" value="P:mitochondrial translational elongation"/>
    <property type="evidence" value="ECO:0007669"/>
    <property type="project" value="TreeGrafter"/>
</dbReference>
<dbReference type="Pfam" id="PF25025">
    <property type="entry name" value="EF-Ts_N"/>
    <property type="match status" value="1"/>
</dbReference>
<dbReference type="InterPro" id="IPR036402">
    <property type="entry name" value="EF-Ts_dimer_sf"/>
</dbReference>
<dbReference type="GeneTree" id="ENSGT00390000016293"/>
<keyword evidence="2 4" id="KW-0251">Elongation factor</keyword>
<dbReference type="STRING" id="51511.ENSCSAVP00000013164"/>
<comment type="subcellular location">
    <subcellularLocation>
        <location evidence="4">Mitochondrion</location>
    </subcellularLocation>
</comment>
<reference evidence="6" key="2">
    <citation type="submission" date="2025-08" db="UniProtKB">
        <authorList>
            <consortium name="Ensembl"/>
        </authorList>
    </citation>
    <scope>IDENTIFICATION</scope>
</reference>
<dbReference type="AlphaFoldDB" id="H2Z6F2"/>
<dbReference type="Proteomes" id="UP000007875">
    <property type="component" value="Unassembled WGS sequence"/>
</dbReference>
<evidence type="ECO:0000259" key="5">
    <source>
        <dbReference type="Pfam" id="PF00889"/>
    </source>
</evidence>
<evidence type="ECO:0000256" key="2">
    <source>
        <dbReference type="ARBA" id="ARBA00022768"/>
    </source>
</evidence>
<evidence type="ECO:0000313" key="6">
    <source>
        <dbReference type="Ensembl" id="ENSCSAVP00000013164.1"/>
    </source>
</evidence>
<dbReference type="PROSITE" id="PS01127">
    <property type="entry name" value="EF_TS_2"/>
    <property type="match status" value="1"/>
</dbReference>
<dbReference type="InterPro" id="IPR009060">
    <property type="entry name" value="UBA-like_sf"/>
</dbReference>
<dbReference type="GO" id="GO:0005739">
    <property type="term" value="C:mitochondrion"/>
    <property type="evidence" value="ECO:0007669"/>
    <property type="project" value="UniProtKB-SubCell"/>
</dbReference>
<dbReference type="Gene3D" id="3.30.479.20">
    <property type="entry name" value="Elongation factor Ts, dimerisation domain"/>
    <property type="match status" value="1"/>
</dbReference>
<dbReference type="GO" id="GO:0003746">
    <property type="term" value="F:translation elongation factor activity"/>
    <property type="evidence" value="ECO:0007669"/>
    <property type="project" value="UniProtKB-UniRule"/>
</dbReference>
<dbReference type="SUPFAM" id="SSF46934">
    <property type="entry name" value="UBA-like"/>
    <property type="match status" value="1"/>
</dbReference>
<dbReference type="PANTHER" id="PTHR11741:SF0">
    <property type="entry name" value="ELONGATION FACTOR TS, MITOCHONDRIAL"/>
    <property type="match status" value="1"/>
</dbReference>
<keyword evidence="7" id="KW-1185">Reference proteome</keyword>
<dbReference type="InParanoid" id="H2Z6F2"/>
<comment type="similarity">
    <text evidence="1 4">Belongs to the EF-Ts family.</text>
</comment>
<dbReference type="InterPro" id="IPR018101">
    <property type="entry name" value="Transl_elong_Ts_CS"/>
</dbReference>
<dbReference type="InterPro" id="IPR014039">
    <property type="entry name" value="Transl_elong_EFTs/EF1B_dimer"/>
</dbReference>
<protein>
    <recommendedName>
        <fullName evidence="4">Elongation factor Ts, mitochondrial</fullName>
        <shortName evidence="4">EF-Ts</shortName>
        <shortName evidence="4">EF-TsMt</shortName>
    </recommendedName>
</protein>
<sequence>MTLRRETGYPLITCRQALQASNYDVEKAKEHLLEVAREKGWNTMQSGRQELTQGLVSAVIQKNIGLIIEVNCETDFVAKTKDFQNLVKASAQAVLDASSSLKEAGKVELDSARLLKMEIPGKQQNLEDLVALAIGKLKEKIMIRRATMIYADSPSFLSSYIHPSVLMSSTRPGTLGSYASIVSLSPLTACSTSGRKLSGRDIAQHIDGMK</sequence>
<feature type="domain" description="Translation elongation factor EFTs/EF1B dimerisation" evidence="5">
    <location>
        <begin position="65"/>
        <end position="209"/>
    </location>
</feature>
<dbReference type="OMA" id="VGEAPIC"/>
<accession>H2Z6F2</accession>
<name>H2Z6F2_CIOSA</name>
<keyword evidence="3 4" id="KW-0648">Protein biosynthesis</keyword>
<comment type="function">
    <text evidence="4">Associates with the EF-Tu.GDP complex and induces the exchange of GDP to GTP. It remains bound to the aminoacyl-tRNA.EF-Tu.GTP complex up to the GTP hydrolysis stage on the ribosome.</text>
</comment>
<dbReference type="Ensembl" id="ENSCSAVT00000013313.1">
    <property type="protein sequence ID" value="ENSCSAVP00000013164.1"/>
    <property type="gene ID" value="ENSCSAVG00000007722.1"/>
</dbReference>
<dbReference type="SUPFAM" id="SSF54713">
    <property type="entry name" value="Elongation factor Ts (EF-Ts), dimerisation domain"/>
    <property type="match status" value="1"/>
</dbReference>
<dbReference type="HOGENOM" id="CLU_047155_4_0_1"/>
<reference evidence="6" key="3">
    <citation type="submission" date="2025-09" db="UniProtKB">
        <authorList>
            <consortium name="Ensembl"/>
        </authorList>
    </citation>
    <scope>IDENTIFICATION</scope>
</reference>
<dbReference type="PANTHER" id="PTHR11741">
    <property type="entry name" value="ELONGATION FACTOR TS"/>
    <property type="match status" value="1"/>
</dbReference>
<evidence type="ECO:0000256" key="1">
    <source>
        <dbReference type="ARBA" id="ARBA00005532"/>
    </source>
</evidence>
<evidence type="ECO:0000256" key="4">
    <source>
        <dbReference type="HAMAP-Rule" id="MF_03135"/>
    </source>
</evidence>
<proteinExistence type="inferred from homology"/>
<dbReference type="Gene3D" id="1.10.8.10">
    <property type="entry name" value="DNA helicase RuvA subunit, C-terminal domain"/>
    <property type="match status" value="1"/>
</dbReference>
<dbReference type="InterPro" id="IPR001816">
    <property type="entry name" value="Transl_elong_EFTs/EF1B"/>
</dbReference>
<dbReference type="FunCoup" id="H2Z6F2">
    <property type="interactions" value="829"/>
</dbReference>
<keyword evidence="4" id="KW-0496">Mitochondrion</keyword>
<dbReference type="eggNOG" id="KOG1071">
    <property type="taxonomic scope" value="Eukaryota"/>
</dbReference>
<organism evidence="6 7">
    <name type="scientific">Ciona savignyi</name>
    <name type="common">Pacific transparent sea squirt</name>
    <dbReference type="NCBI Taxonomy" id="51511"/>
    <lineage>
        <taxon>Eukaryota</taxon>
        <taxon>Metazoa</taxon>
        <taxon>Chordata</taxon>
        <taxon>Tunicata</taxon>
        <taxon>Ascidiacea</taxon>
        <taxon>Phlebobranchia</taxon>
        <taxon>Cionidae</taxon>
        <taxon>Ciona</taxon>
    </lineage>
</organism>
<reference evidence="7" key="1">
    <citation type="submission" date="2003-08" db="EMBL/GenBank/DDBJ databases">
        <authorList>
            <person name="Birren B."/>
            <person name="Nusbaum C."/>
            <person name="Abebe A."/>
            <person name="Abouelleil A."/>
            <person name="Adekoya E."/>
            <person name="Ait-zahra M."/>
            <person name="Allen N."/>
            <person name="Allen T."/>
            <person name="An P."/>
            <person name="Anderson M."/>
            <person name="Anderson S."/>
            <person name="Arachchi H."/>
            <person name="Armbruster J."/>
            <person name="Bachantsang P."/>
            <person name="Baldwin J."/>
            <person name="Barry A."/>
            <person name="Bayul T."/>
            <person name="Blitshsteyn B."/>
            <person name="Bloom T."/>
            <person name="Blye J."/>
            <person name="Boguslavskiy L."/>
            <person name="Borowsky M."/>
            <person name="Boukhgalter B."/>
            <person name="Brunache A."/>
            <person name="Butler J."/>
            <person name="Calixte N."/>
            <person name="Calvo S."/>
            <person name="Camarata J."/>
            <person name="Campo K."/>
            <person name="Chang J."/>
            <person name="Cheshatsang Y."/>
            <person name="Citroen M."/>
            <person name="Collymore A."/>
            <person name="Considine T."/>
            <person name="Cook A."/>
            <person name="Cooke P."/>
            <person name="Corum B."/>
            <person name="Cuomo C."/>
            <person name="David R."/>
            <person name="Dawoe T."/>
            <person name="Degray S."/>
            <person name="Dodge S."/>
            <person name="Dooley K."/>
            <person name="Dorje P."/>
            <person name="Dorjee K."/>
            <person name="Dorris L."/>
            <person name="Duffey N."/>
            <person name="Dupes A."/>
            <person name="Elkins T."/>
            <person name="Engels R."/>
            <person name="Erickson J."/>
            <person name="Farina A."/>
            <person name="Faro S."/>
            <person name="Ferreira P."/>
            <person name="Fischer H."/>
            <person name="Fitzgerald M."/>
            <person name="Foley K."/>
            <person name="Gage D."/>
            <person name="Galagan J."/>
            <person name="Gearin G."/>
            <person name="Gnerre S."/>
            <person name="Gnirke A."/>
            <person name="Goyette A."/>
            <person name="Graham J."/>
            <person name="Grandbois E."/>
            <person name="Gyaltsen K."/>
            <person name="Hafez N."/>
            <person name="Hagopian D."/>
            <person name="Hagos B."/>
            <person name="Hall J."/>
            <person name="Hatcher B."/>
            <person name="Heller A."/>
            <person name="Higgins H."/>
            <person name="Honan T."/>
            <person name="Horn A."/>
            <person name="Houde N."/>
            <person name="Hughes L."/>
            <person name="Hulme W."/>
            <person name="Husby E."/>
            <person name="Iliev I."/>
            <person name="Jaffe D."/>
            <person name="Jones C."/>
            <person name="Kamal M."/>
            <person name="Kamat A."/>
            <person name="Kamvysselis M."/>
            <person name="Karlsson E."/>
            <person name="Kells C."/>
            <person name="Kieu A."/>
            <person name="Kisner P."/>
            <person name="Kodira C."/>
            <person name="Kulbokas E."/>
            <person name="Labutti K."/>
            <person name="Lama D."/>
            <person name="Landers T."/>
            <person name="Leger J."/>
            <person name="Levine S."/>
            <person name="Lewis D."/>
            <person name="Lewis T."/>
            <person name="Lindblad-toh K."/>
            <person name="Liu X."/>
            <person name="Lokyitsang T."/>
            <person name="Lokyitsang Y."/>
            <person name="Lucien O."/>
            <person name="Lui A."/>
            <person name="Ma L.J."/>
            <person name="Mabbitt R."/>
            <person name="Macdonald J."/>
            <person name="Maclean C."/>
            <person name="Major J."/>
            <person name="Manning J."/>
            <person name="Marabella R."/>
            <person name="Maru K."/>
            <person name="Matthews C."/>
            <person name="Mauceli E."/>
            <person name="Mccarthy M."/>
            <person name="Mcdonough S."/>
            <person name="Mcghee T."/>
            <person name="Meldrim J."/>
            <person name="Meneus L."/>
            <person name="Mesirov J."/>
            <person name="Mihalev A."/>
            <person name="Mihova T."/>
            <person name="Mikkelsen T."/>
            <person name="Mlenga V."/>
            <person name="Moru K."/>
            <person name="Mozes J."/>
            <person name="Mulrain L."/>
            <person name="Munson G."/>
            <person name="Naylor J."/>
            <person name="Newes C."/>
            <person name="Nguyen C."/>
            <person name="Nguyen N."/>
            <person name="Nguyen T."/>
            <person name="Nicol R."/>
            <person name="Nielsen C."/>
            <person name="Nizzari M."/>
            <person name="Norbu C."/>
            <person name="Norbu N."/>
            <person name="O'donnell P."/>
            <person name="Okoawo O."/>
            <person name="O'leary S."/>
            <person name="Omotosho B."/>
            <person name="O'neill K."/>
            <person name="Osman S."/>
            <person name="Parker S."/>
            <person name="Perrin D."/>
            <person name="Phunkhang P."/>
            <person name="Piqani B."/>
            <person name="Purcell S."/>
            <person name="Rachupka T."/>
            <person name="Ramasamy U."/>
            <person name="Rameau R."/>
            <person name="Ray V."/>
            <person name="Raymond C."/>
            <person name="Retta R."/>
            <person name="Richardson S."/>
            <person name="Rise C."/>
            <person name="Rodriguez J."/>
            <person name="Rogers J."/>
            <person name="Rogov P."/>
            <person name="Rutman M."/>
            <person name="Schupbach R."/>
            <person name="Seaman C."/>
            <person name="Settipalli S."/>
            <person name="Sharpe T."/>
            <person name="Sheridan J."/>
            <person name="Sherpa N."/>
            <person name="Shi J."/>
            <person name="Smirnov S."/>
            <person name="Smith C."/>
            <person name="Sougnez C."/>
            <person name="Spencer B."/>
            <person name="Stalker J."/>
            <person name="Stange-thomann N."/>
            <person name="Stavropoulos S."/>
            <person name="Stetson K."/>
            <person name="Stone C."/>
            <person name="Stone S."/>
            <person name="Stubbs M."/>
            <person name="Talamas J."/>
            <person name="Tchuinga P."/>
            <person name="Tenzing P."/>
            <person name="Tesfaye S."/>
            <person name="Theodore J."/>
            <person name="Thoulutsang Y."/>
            <person name="Topham K."/>
            <person name="Towey S."/>
            <person name="Tsamla T."/>
            <person name="Tsomo N."/>
            <person name="Vallee D."/>
            <person name="Vassiliev H."/>
            <person name="Venkataraman V."/>
            <person name="Vinson J."/>
            <person name="Vo A."/>
            <person name="Wade C."/>
            <person name="Wang S."/>
            <person name="Wangchuk T."/>
            <person name="Wangdi T."/>
            <person name="Whittaker C."/>
            <person name="Wilkinson J."/>
            <person name="Wu Y."/>
            <person name="Wyman D."/>
            <person name="Yadav S."/>
            <person name="Yang S."/>
            <person name="Yang X."/>
            <person name="Yeager S."/>
            <person name="Yee E."/>
            <person name="Young G."/>
            <person name="Zainoun J."/>
            <person name="Zembeck L."/>
            <person name="Zimmer A."/>
            <person name="Zody M."/>
            <person name="Lander E."/>
        </authorList>
    </citation>
    <scope>NUCLEOTIDE SEQUENCE [LARGE SCALE GENOMIC DNA]</scope>
</reference>